<evidence type="ECO:0000313" key="4">
    <source>
        <dbReference type="EMBL" id="PSS10226.1"/>
    </source>
</evidence>
<dbReference type="PANTHER" id="PTHR15696:SF0">
    <property type="entry name" value="TELOMERASE-BINDING PROTEIN EST1A"/>
    <property type="match status" value="1"/>
</dbReference>
<dbReference type="InParanoid" id="A0A2R6QLE1"/>
<dbReference type="PANTHER" id="PTHR15696">
    <property type="entry name" value="SMG-7 SUPPRESSOR WITH MORPHOLOGICAL EFFECT ON GENITALIA PROTEIN 7"/>
    <property type="match status" value="1"/>
</dbReference>
<name>A0A2R6QLE1_ACTCC</name>
<feature type="domain" description="DNA/RNA-binding" evidence="2">
    <location>
        <begin position="192"/>
        <end position="509"/>
    </location>
</feature>
<dbReference type="Pfam" id="PF10373">
    <property type="entry name" value="EST1_DNA_bind"/>
    <property type="match status" value="1"/>
</dbReference>
<sequence>MMNVDSCVPIKDQKERQNPLLEVISVEKQLLALIHSKGLLQTEIQDFYLKARSGYENIILNDHDVELELHDVEYSLWKLHYKHINEFRKRIRQTSANTNQSSIDCHMERFKSFLSEASEFYHDLITKLRRRHELPEDPFACDKGDGLCAVEPMKLHKCQYSCHRFLVCLGDLARYRELCKKLDLEKHNWSVAATYYFKATSVWPDSGNPQNQLALLATYVGDDFIALYHCIRSLAAKEPFPDAWDNLILLFEKNRSSHLHSLAKEAQFNFSNPCQRSTSLIESQSSSGSSNNDALEAPDRISSVKCDLWLLFVRMISFFFIESSFEEFPCMFASTMRELDSLLALDDTELIPALDSYQHMDSARTGPYRALQMVSVLIFIVNSLTKSLDQKESKEKNYVQQPILIQSALTATFICMGRLVERCLKSNNPTELSPLLPAVLVFVEWFVGTLEKLIAYGAYEKVRSAISYFFDAFVDLLNRLDKSDGEFKYQDHTALWEDYELRGFSPVSQGHGSLDFTSDPKIMGKFDCINACRPNRIFCAAKKIVGRSYGSQKLILYDDLSRKFYTSESKKLMNQRAAEVAESWSNFGVKETVRENGNEPFENANSIAIEEEVILFKPITRHNSAPLYASITDDEVHLEDANDQTTPSDESLCRAASLFVAQNKAQIGNFRNKPFKLHEPLPKDTASYPAGPPSLSAWVLNRESLNTEKEKGKKDFYKPGLSPIEEIASVSLPSPSISETGDSLIDSLPLPYSAPMPSAPLLPDDAIWFNANAKETNGILGASPLSSYANLSPTHGQLSFGYQPVLGMSSSEWLYQYTNQNLNRVSNQVWPVHFYSPGRLGNYFYGHDGSRFALCDRWGNPLSPNQMVFLESPQLHSGSPLLYGADEERRERLFQNYQRPSPYGCGGAAATELRAEQPPPLLHYLKEKERLLQQPSQLKSPTYMGQ</sequence>
<evidence type="ECO:0000313" key="5">
    <source>
        <dbReference type="Proteomes" id="UP000241394"/>
    </source>
</evidence>
<protein>
    <submittedName>
        <fullName evidence="4">Protein SMG7L like</fullName>
    </submittedName>
</protein>
<dbReference type="EMBL" id="NKQK01000015">
    <property type="protein sequence ID" value="PSS10226.1"/>
    <property type="molecule type" value="Genomic_DNA"/>
</dbReference>
<evidence type="ECO:0000259" key="3">
    <source>
        <dbReference type="Pfam" id="PF10374"/>
    </source>
</evidence>
<dbReference type="InterPro" id="IPR011990">
    <property type="entry name" value="TPR-like_helical_dom_sf"/>
</dbReference>
<organism evidence="4 5">
    <name type="scientific">Actinidia chinensis var. chinensis</name>
    <name type="common">Chinese soft-hair kiwi</name>
    <dbReference type="NCBI Taxonomy" id="1590841"/>
    <lineage>
        <taxon>Eukaryota</taxon>
        <taxon>Viridiplantae</taxon>
        <taxon>Streptophyta</taxon>
        <taxon>Embryophyta</taxon>
        <taxon>Tracheophyta</taxon>
        <taxon>Spermatophyta</taxon>
        <taxon>Magnoliopsida</taxon>
        <taxon>eudicotyledons</taxon>
        <taxon>Gunneridae</taxon>
        <taxon>Pentapetalae</taxon>
        <taxon>asterids</taxon>
        <taxon>Ericales</taxon>
        <taxon>Actinidiaceae</taxon>
        <taxon>Actinidia</taxon>
    </lineage>
</organism>
<feature type="domain" description="Telomerase activating protein Est1-like N-terminal" evidence="3">
    <location>
        <begin position="72"/>
        <end position="179"/>
    </location>
</feature>
<dbReference type="InterPro" id="IPR045153">
    <property type="entry name" value="Est1/Ebs1-like"/>
</dbReference>
<dbReference type="FunFam" id="1.25.40.10:FF:000225">
    <property type="entry name" value="Protein SMG7"/>
    <property type="match status" value="1"/>
</dbReference>
<accession>A0A2R6QLE1</accession>
<dbReference type="STRING" id="1590841.A0A2R6QLE1"/>
<reference evidence="4 5" key="1">
    <citation type="submission" date="2017-07" db="EMBL/GenBank/DDBJ databases">
        <title>An improved, manually edited Actinidia chinensis var. chinensis (kiwifruit) genome highlights the challenges associated with draft genomes and gene prediction in plants.</title>
        <authorList>
            <person name="Pilkington S."/>
            <person name="Crowhurst R."/>
            <person name="Hilario E."/>
            <person name="Nardozza S."/>
            <person name="Fraser L."/>
            <person name="Peng Y."/>
            <person name="Gunaseelan K."/>
            <person name="Simpson R."/>
            <person name="Tahir J."/>
            <person name="Deroles S."/>
            <person name="Templeton K."/>
            <person name="Luo Z."/>
            <person name="Davy M."/>
            <person name="Cheng C."/>
            <person name="Mcneilage M."/>
            <person name="Scaglione D."/>
            <person name="Liu Y."/>
            <person name="Zhang Q."/>
            <person name="Datson P."/>
            <person name="De Silva N."/>
            <person name="Gardiner S."/>
            <person name="Bassett H."/>
            <person name="Chagne D."/>
            <person name="Mccallum J."/>
            <person name="Dzierzon H."/>
            <person name="Deng C."/>
            <person name="Wang Y.-Y."/>
            <person name="Barron N."/>
            <person name="Manako K."/>
            <person name="Bowen J."/>
            <person name="Foster T."/>
            <person name="Erridge Z."/>
            <person name="Tiffin H."/>
            <person name="Waite C."/>
            <person name="Davies K."/>
            <person name="Grierson E."/>
            <person name="Laing W."/>
            <person name="Kirk R."/>
            <person name="Chen X."/>
            <person name="Wood M."/>
            <person name="Montefiori M."/>
            <person name="Brummell D."/>
            <person name="Schwinn K."/>
            <person name="Catanach A."/>
            <person name="Fullerton C."/>
            <person name="Li D."/>
            <person name="Meiyalaghan S."/>
            <person name="Nieuwenhuizen N."/>
            <person name="Read N."/>
            <person name="Prakash R."/>
            <person name="Hunter D."/>
            <person name="Zhang H."/>
            <person name="Mckenzie M."/>
            <person name="Knabel M."/>
            <person name="Harris A."/>
            <person name="Allan A."/>
            <person name="Chen A."/>
            <person name="Janssen B."/>
            <person name="Plunkett B."/>
            <person name="Dwamena C."/>
            <person name="Voogd C."/>
            <person name="Leif D."/>
            <person name="Lafferty D."/>
            <person name="Souleyre E."/>
            <person name="Varkonyi-Gasic E."/>
            <person name="Gambi F."/>
            <person name="Hanley J."/>
            <person name="Yao J.-L."/>
            <person name="Cheung J."/>
            <person name="David K."/>
            <person name="Warren B."/>
            <person name="Marsh K."/>
            <person name="Snowden K."/>
            <person name="Lin-Wang K."/>
            <person name="Brian L."/>
            <person name="Martinez-Sanchez M."/>
            <person name="Wang M."/>
            <person name="Ileperuma N."/>
            <person name="Macnee N."/>
            <person name="Campin R."/>
            <person name="Mcatee P."/>
            <person name="Drummond R."/>
            <person name="Espley R."/>
            <person name="Ireland H."/>
            <person name="Wu R."/>
            <person name="Atkinson R."/>
            <person name="Karunairetnam S."/>
            <person name="Bulley S."/>
            <person name="Chunkath S."/>
            <person name="Hanley Z."/>
            <person name="Storey R."/>
            <person name="Thrimawithana A."/>
            <person name="Thomson S."/>
            <person name="David C."/>
            <person name="Testolin R."/>
        </authorList>
    </citation>
    <scope>NUCLEOTIDE SEQUENCE [LARGE SCALE GENOMIC DNA]</scope>
    <source>
        <strain evidence="5">cv. Red5</strain>
        <tissue evidence="4">Young leaf</tissue>
    </source>
</reference>
<reference evidence="5" key="2">
    <citation type="journal article" date="2018" name="BMC Genomics">
        <title>A manually annotated Actinidia chinensis var. chinensis (kiwifruit) genome highlights the challenges associated with draft genomes and gene prediction in plants.</title>
        <authorList>
            <person name="Pilkington S.M."/>
            <person name="Crowhurst R."/>
            <person name="Hilario E."/>
            <person name="Nardozza S."/>
            <person name="Fraser L."/>
            <person name="Peng Y."/>
            <person name="Gunaseelan K."/>
            <person name="Simpson R."/>
            <person name="Tahir J."/>
            <person name="Deroles S.C."/>
            <person name="Templeton K."/>
            <person name="Luo Z."/>
            <person name="Davy M."/>
            <person name="Cheng C."/>
            <person name="McNeilage M."/>
            <person name="Scaglione D."/>
            <person name="Liu Y."/>
            <person name="Zhang Q."/>
            <person name="Datson P."/>
            <person name="De Silva N."/>
            <person name="Gardiner S.E."/>
            <person name="Bassett H."/>
            <person name="Chagne D."/>
            <person name="McCallum J."/>
            <person name="Dzierzon H."/>
            <person name="Deng C."/>
            <person name="Wang Y.Y."/>
            <person name="Barron L."/>
            <person name="Manako K."/>
            <person name="Bowen J."/>
            <person name="Foster T.M."/>
            <person name="Erridge Z.A."/>
            <person name="Tiffin H."/>
            <person name="Waite C.N."/>
            <person name="Davies K.M."/>
            <person name="Grierson E.P."/>
            <person name="Laing W.A."/>
            <person name="Kirk R."/>
            <person name="Chen X."/>
            <person name="Wood M."/>
            <person name="Montefiori M."/>
            <person name="Brummell D.A."/>
            <person name="Schwinn K.E."/>
            <person name="Catanach A."/>
            <person name="Fullerton C."/>
            <person name="Li D."/>
            <person name="Meiyalaghan S."/>
            <person name="Nieuwenhuizen N."/>
            <person name="Read N."/>
            <person name="Prakash R."/>
            <person name="Hunter D."/>
            <person name="Zhang H."/>
            <person name="McKenzie M."/>
            <person name="Knabel M."/>
            <person name="Harris A."/>
            <person name="Allan A.C."/>
            <person name="Gleave A."/>
            <person name="Chen A."/>
            <person name="Janssen B.J."/>
            <person name="Plunkett B."/>
            <person name="Ampomah-Dwamena C."/>
            <person name="Voogd C."/>
            <person name="Leif D."/>
            <person name="Lafferty D."/>
            <person name="Souleyre E.J.F."/>
            <person name="Varkonyi-Gasic E."/>
            <person name="Gambi F."/>
            <person name="Hanley J."/>
            <person name="Yao J.L."/>
            <person name="Cheung J."/>
            <person name="David K.M."/>
            <person name="Warren B."/>
            <person name="Marsh K."/>
            <person name="Snowden K.C."/>
            <person name="Lin-Wang K."/>
            <person name="Brian L."/>
            <person name="Martinez-Sanchez M."/>
            <person name="Wang M."/>
            <person name="Ileperuma N."/>
            <person name="Macnee N."/>
            <person name="Campin R."/>
            <person name="McAtee P."/>
            <person name="Drummond R.S.M."/>
            <person name="Espley R.V."/>
            <person name="Ireland H.S."/>
            <person name="Wu R."/>
            <person name="Atkinson R.G."/>
            <person name="Karunairetnam S."/>
            <person name="Bulley S."/>
            <person name="Chunkath S."/>
            <person name="Hanley Z."/>
            <person name="Storey R."/>
            <person name="Thrimawithana A.H."/>
            <person name="Thomson S."/>
            <person name="David C."/>
            <person name="Testolin R."/>
            <person name="Huang H."/>
            <person name="Hellens R.P."/>
            <person name="Schaffer R.J."/>
        </authorList>
    </citation>
    <scope>NUCLEOTIDE SEQUENCE [LARGE SCALE GENOMIC DNA]</scope>
    <source>
        <strain evidence="5">cv. Red5</strain>
    </source>
</reference>
<dbReference type="SUPFAM" id="SSF48452">
    <property type="entry name" value="TPR-like"/>
    <property type="match status" value="1"/>
</dbReference>
<dbReference type="Gramene" id="PSS10226">
    <property type="protein sequence ID" value="PSS10226"/>
    <property type="gene ID" value="CEY00_Acc17320"/>
</dbReference>
<dbReference type="GO" id="GO:0070034">
    <property type="term" value="F:telomerase RNA binding"/>
    <property type="evidence" value="ECO:0007669"/>
    <property type="project" value="TreeGrafter"/>
</dbReference>
<dbReference type="GO" id="GO:0005697">
    <property type="term" value="C:telomerase holoenzyme complex"/>
    <property type="evidence" value="ECO:0007669"/>
    <property type="project" value="TreeGrafter"/>
</dbReference>
<dbReference type="Pfam" id="PF10374">
    <property type="entry name" value="EST1"/>
    <property type="match status" value="1"/>
</dbReference>
<comment type="caution">
    <text evidence="4">The sequence shown here is derived from an EMBL/GenBank/DDBJ whole genome shotgun (WGS) entry which is preliminary data.</text>
</comment>
<keyword evidence="1" id="KW-0677">Repeat</keyword>
<keyword evidence="5" id="KW-1185">Reference proteome</keyword>
<dbReference type="InterPro" id="IPR018834">
    <property type="entry name" value="DNA/RNA-bd_Est1-type"/>
</dbReference>
<dbReference type="GO" id="GO:0042162">
    <property type="term" value="F:telomeric DNA binding"/>
    <property type="evidence" value="ECO:0007669"/>
    <property type="project" value="TreeGrafter"/>
</dbReference>
<proteinExistence type="predicted"/>
<evidence type="ECO:0000256" key="1">
    <source>
        <dbReference type="ARBA" id="ARBA00022737"/>
    </source>
</evidence>
<dbReference type="OMA" id="VEWCASM"/>
<evidence type="ECO:0000259" key="2">
    <source>
        <dbReference type="Pfam" id="PF10373"/>
    </source>
</evidence>
<dbReference type="Proteomes" id="UP000241394">
    <property type="component" value="Chromosome LG15"/>
</dbReference>
<dbReference type="InterPro" id="IPR019458">
    <property type="entry name" value="Est1-like_N"/>
</dbReference>
<dbReference type="FunCoup" id="A0A2R6QLE1">
    <property type="interactions" value="70"/>
</dbReference>
<dbReference type="OrthoDB" id="69928at2759"/>
<dbReference type="GO" id="GO:0000184">
    <property type="term" value="P:nuclear-transcribed mRNA catabolic process, nonsense-mediated decay"/>
    <property type="evidence" value="ECO:0007669"/>
    <property type="project" value="TreeGrafter"/>
</dbReference>
<dbReference type="Gene3D" id="1.25.40.10">
    <property type="entry name" value="Tetratricopeptide repeat domain"/>
    <property type="match status" value="1"/>
</dbReference>
<dbReference type="AlphaFoldDB" id="A0A2R6QLE1"/>
<gene>
    <name evidence="4" type="ORF">CEY00_Acc17320</name>
</gene>